<organism evidence="9 10">
    <name type="scientific">Catenulispora yoronensis</name>
    <dbReference type="NCBI Taxonomy" id="450799"/>
    <lineage>
        <taxon>Bacteria</taxon>
        <taxon>Bacillati</taxon>
        <taxon>Actinomycetota</taxon>
        <taxon>Actinomycetes</taxon>
        <taxon>Catenulisporales</taxon>
        <taxon>Catenulisporaceae</taxon>
        <taxon>Catenulispora</taxon>
    </lineage>
</organism>
<keyword evidence="3" id="KW-0964">Secreted</keyword>
<keyword evidence="10" id="KW-1185">Reference proteome</keyword>
<evidence type="ECO:0000256" key="4">
    <source>
        <dbReference type="ARBA" id="ARBA00022690"/>
    </source>
</evidence>
<sequence length="150" mass="15334">MRRLAAAACPVLLSGAVLASGAAGARASVPAPGSVSFHVLGGFHLKRVETKDGKTSTALLLCSSNTFGNGAATIHGVGNMKDPTAACEQLNAVNGDLTKLNVHPAWMAPALVAQVHVEAHGTWKGVKIEYAHDFHNGGALAKQTGDVFAL</sequence>
<keyword evidence="7" id="KW-0732">Signal</keyword>
<dbReference type="Gene3D" id="3.30.350.10">
    <property type="entry name" value="Subtilisin inhibitor-like"/>
    <property type="match status" value="1"/>
</dbReference>
<feature type="domain" description="Subtilisin inhibitor" evidence="8">
    <location>
        <begin position="77"/>
        <end position="136"/>
    </location>
</feature>
<feature type="signal peptide" evidence="7">
    <location>
        <begin position="1"/>
        <end position="19"/>
    </location>
</feature>
<evidence type="ECO:0000256" key="5">
    <source>
        <dbReference type="ARBA" id="ARBA00022900"/>
    </source>
</evidence>
<evidence type="ECO:0000256" key="2">
    <source>
        <dbReference type="ARBA" id="ARBA00010472"/>
    </source>
</evidence>
<evidence type="ECO:0000256" key="1">
    <source>
        <dbReference type="ARBA" id="ARBA00004613"/>
    </source>
</evidence>
<name>A0ABN2VHB0_9ACTN</name>
<reference evidence="9 10" key="1">
    <citation type="journal article" date="2019" name="Int. J. Syst. Evol. Microbiol.">
        <title>The Global Catalogue of Microorganisms (GCM) 10K type strain sequencing project: providing services to taxonomists for standard genome sequencing and annotation.</title>
        <authorList>
            <consortium name="The Broad Institute Genomics Platform"/>
            <consortium name="The Broad Institute Genome Sequencing Center for Infectious Disease"/>
            <person name="Wu L."/>
            <person name="Ma J."/>
        </authorList>
    </citation>
    <scope>NUCLEOTIDE SEQUENCE [LARGE SCALE GENOMIC DNA]</scope>
    <source>
        <strain evidence="9 10">JCM 16014</strain>
    </source>
</reference>
<gene>
    <name evidence="9" type="ORF">GCM10009839_87030</name>
</gene>
<proteinExistence type="inferred from homology"/>
<comment type="subcellular location">
    <subcellularLocation>
        <location evidence="1">Secreted</location>
    </subcellularLocation>
</comment>
<dbReference type="EMBL" id="BAAAQN010000087">
    <property type="protein sequence ID" value="GAA2062458.1"/>
    <property type="molecule type" value="Genomic_DNA"/>
</dbReference>
<accession>A0ABN2VHB0</accession>
<keyword evidence="4" id="KW-0646">Protease inhibitor</keyword>
<evidence type="ECO:0000256" key="3">
    <source>
        <dbReference type="ARBA" id="ARBA00022525"/>
    </source>
</evidence>
<evidence type="ECO:0000259" key="8">
    <source>
        <dbReference type="Pfam" id="PF00720"/>
    </source>
</evidence>
<protein>
    <recommendedName>
        <fullName evidence="8">Subtilisin inhibitor domain-containing protein</fullName>
    </recommendedName>
</protein>
<dbReference type="SUPFAM" id="SSF55399">
    <property type="entry name" value="Subtilisin inhibitor"/>
    <property type="match status" value="1"/>
</dbReference>
<keyword evidence="6" id="KW-1015">Disulfide bond</keyword>
<evidence type="ECO:0000313" key="10">
    <source>
        <dbReference type="Proteomes" id="UP001500751"/>
    </source>
</evidence>
<feature type="chain" id="PRO_5045825196" description="Subtilisin inhibitor domain-containing protein" evidence="7">
    <location>
        <begin position="20"/>
        <end position="150"/>
    </location>
</feature>
<evidence type="ECO:0000256" key="6">
    <source>
        <dbReference type="ARBA" id="ARBA00023157"/>
    </source>
</evidence>
<comment type="caution">
    <text evidence="9">The sequence shown here is derived from an EMBL/GenBank/DDBJ whole genome shotgun (WGS) entry which is preliminary data.</text>
</comment>
<comment type="similarity">
    <text evidence="2">Belongs to the protease inhibitor I16 (SSI) family.</text>
</comment>
<dbReference type="InterPro" id="IPR023549">
    <property type="entry name" value="Subtilisin_inhibitor"/>
</dbReference>
<evidence type="ECO:0000256" key="7">
    <source>
        <dbReference type="SAM" id="SignalP"/>
    </source>
</evidence>
<dbReference type="InterPro" id="IPR036819">
    <property type="entry name" value="Subtilisin_inhibitor-like_sf"/>
</dbReference>
<dbReference type="Pfam" id="PF00720">
    <property type="entry name" value="SSI"/>
    <property type="match status" value="1"/>
</dbReference>
<evidence type="ECO:0000313" key="9">
    <source>
        <dbReference type="EMBL" id="GAA2062458.1"/>
    </source>
</evidence>
<dbReference type="Proteomes" id="UP001500751">
    <property type="component" value="Unassembled WGS sequence"/>
</dbReference>
<keyword evidence="5" id="KW-0722">Serine protease inhibitor</keyword>